<gene>
    <name evidence="1" type="ORF">DPMN_117046</name>
</gene>
<dbReference type="Proteomes" id="UP000828390">
    <property type="component" value="Unassembled WGS sequence"/>
</dbReference>
<proteinExistence type="predicted"/>
<protein>
    <submittedName>
        <fullName evidence="1">Uncharacterized protein</fullName>
    </submittedName>
</protein>
<accession>A0A9D4QTY5</accession>
<evidence type="ECO:0000313" key="1">
    <source>
        <dbReference type="EMBL" id="KAH3843526.1"/>
    </source>
</evidence>
<name>A0A9D4QTY5_DREPO</name>
<dbReference type="AlphaFoldDB" id="A0A9D4QTY5"/>
<reference evidence="1" key="2">
    <citation type="submission" date="2020-11" db="EMBL/GenBank/DDBJ databases">
        <authorList>
            <person name="McCartney M.A."/>
            <person name="Auch B."/>
            <person name="Kono T."/>
            <person name="Mallez S."/>
            <person name="Becker A."/>
            <person name="Gohl D.M."/>
            <person name="Silverstein K.A.T."/>
            <person name="Koren S."/>
            <person name="Bechman K.B."/>
            <person name="Herman A."/>
            <person name="Abrahante J.E."/>
            <person name="Garbe J."/>
        </authorList>
    </citation>
    <scope>NUCLEOTIDE SEQUENCE</scope>
    <source>
        <strain evidence="1">Duluth1</strain>
        <tissue evidence="1">Whole animal</tissue>
    </source>
</reference>
<organism evidence="1 2">
    <name type="scientific">Dreissena polymorpha</name>
    <name type="common">Zebra mussel</name>
    <name type="synonym">Mytilus polymorpha</name>
    <dbReference type="NCBI Taxonomy" id="45954"/>
    <lineage>
        <taxon>Eukaryota</taxon>
        <taxon>Metazoa</taxon>
        <taxon>Spiralia</taxon>
        <taxon>Lophotrochozoa</taxon>
        <taxon>Mollusca</taxon>
        <taxon>Bivalvia</taxon>
        <taxon>Autobranchia</taxon>
        <taxon>Heteroconchia</taxon>
        <taxon>Euheterodonta</taxon>
        <taxon>Imparidentia</taxon>
        <taxon>Neoheterodontei</taxon>
        <taxon>Myida</taxon>
        <taxon>Dreissenoidea</taxon>
        <taxon>Dreissenidae</taxon>
        <taxon>Dreissena</taxon>
    </lineage>
</organism>
<reference evidence="1" key="1">
    <citation type="journal article" date="2019" name="bioRxiv">
        <title>The Genome of the Zebra Mussel, Dreissena polymorpha: A Resource for Invasive Species Research.</title>
        <authorList>
            <person name="McCartney M.A."/>
            <person name="Auch B."/>
            <person name="Kono T."/>
            <person name="Mallez S."/>
            <person name="Zhang Y."/>
            <person name="Obille A."/>
            <person name="Becker A."/>
            <person name="Abrahante J.E."/>
            <person name="Garbe J."/>
            <person name="Badalamenti J.P."/>
            <person name="Herman A."/>
            <person name="Mangelson H."/>
            <person name="Liachko I."/>
            <person name="Sullivan S."/>
            <person name="Sone E.D."/>
            <person name="Koren S."/>
            <person name="Silverstein K.A.T."/>
            <person name="Beckman K.B."/>
            <person name="Gohl D.M."/>
        </authorList>
    </citation>
    <scope>NUCLEOTIDE SEQUENCE</scope>
    <source>
        <strain evidence="1">Duluth1</strain>
        <tissue evidence="1">Whole animal</tissue>
    </source>
</reference>
<evidence type="ECO:0000313" key="2">
    <source>
        <dbReference type="Proteomes" id="UP000828390"/>
    </source>
</evidence>
<keyword evidence="2" id="KW-1185">Reference proteome</keyword>
<comment type="caution">
    <text evidence="1">The sequence shown here is derived from an EMBL/GenBank/DDBJ whole genome shotgun (WGS) entry which is preliminary data.</text>
</comment>
<sequence length="97" mass="10983">MKELIDWRERKLQVSQRTSSYHSSAEIIGVDNKAMVEVSGQNKMVSEEEQEGDHQNKCHPQRLCPPVSTAINVDTLQGNAQTSLCSSQRVGEEHIRY</sequence>
<dbReference type="EMBL" id="JAIWYP010000004">
    <property type="protein sequence ID" value="KAH3843526.1"/>
    <property type="molecule type" value="Genomic_DNA"/>
</dbReference>